<evidence type="ECO:0000313" key="3">
    <source>
        <dbReference type="EMBL" id="KAJ3053325.1"/>
    </source>
</evidence>
<keyword evidence="2" id="KW-0812">Transmembrane</keyword>
<feature type="transmembrane region" description="Helical" evidence="2">
    <location>
        <begin position="546"/>
        <end position="565"/>
    </location>
</feature>
<accession>A0AAD5SG24</accession>
<evidence type="ECO:0000313" key="4">
    <source>
        <dbReference type="Proteomes" id="UP001212841"/>
    </source>
</evidence>
<dbReference type="AlphaFoldDB" id="A0AAD5SG24"/>
<feature type="transmembrane region" description="Helical" evidence="2">
    <location>
        <begin position="47"/>
        <end position="70"/>
    </location>
</feature>
<evidence type="ECO:0000256" key="1">
    <source>
        <dbReference type="SAM" id="MobiDB-lite"/>
    </source>
</evidence>
<feature type="region of interest" description="Disordered" evidence="1">
    <location>
        <begin position="666"/>
        <end position="685"/>
    </location>
</feature>
<keyword evidence="2" id="KW-0472">Membrane</keyword>
<feature type="region of interest" description="Disordered" evidence="1">
    <location>
        <begin position="1"/>
        <end position="27"/>
    </location>
</feature>
<feature type="transmembrane region" description="Helical" evidence="2">
    <location>
        <begin position="140"/>
        <end position="166"/>
    </location>
</feature>
<keyword evidence="2" id="KW-1133">Transmembrane helix</keyword>
<evidence type="ECO:0000256" key="2">
    <source>
        <dbReference type="SAM" id="Phobius"/>
    </source>
</evidence>
<organism evidence="3 4">
    <name type="scientific">Rhizophlyctis rosea</name>
    <dbReference type="NCBI Taxonomy" id="64517"/>
    <lineage>
        <taxon>Eukaryota</taxon>
        <taxon>Fungi</taxon>
        <taxon>Fungi incertae sedis</taxon>
        <taxon>Chytridiomycota</taxon>
        <taxon>Chytridiomycota incertae sedis</taxon>
        <taxon>Chytridiomycetes</taxon>
        <taxon>Rhizophlyctidales</taxon>
        <taxon>Rhizophlyctidaceae</taxon>
        <taxon>Rhizophlyctis</taxon>
    </lineage>
</organism>
<gene>
    <name evidence="3" type="ORF">HK097_004532</name>
</gene>
<feature type="transmembrane region" description="Helical" evidence="2">
    <location>
        <begin position="76"/>
        <end position="96"/>
    </location>
</feature>
<keyword evidence="4" id="KW-1185">Reference proteome</keyword>
<proteinExistence type="predicted"/>
<reference evidence="3" key="1">
    <citation type="submission" date="2020-05" db="EMBL/GenBank/DDBJ databases">
        <title>Phylogenomic resolution of chytrid fungi.</title>
        <authorList>
            <person name="Stajich J.E."/>
            <person name="Amses K."/>
            <person name="Simmons R."/>
            <person name="Seto K."/>
            <person name="Myers J."/>
            <person name="Bonds A."/>
            <person name="Quandt C.A."/>
            <person name="Barry K."/>
            <person name="Liu P."/>
            <person name="Grigoriev I."/>
            <person name="Longcore J.E."/>
            <person name="James T.Y."/>
        </authorList>
    </citation>
    <scope>NUCLEOTIDE SEQUENCE</scope>
    <source>
        <strain evidence="3">JEL0318</strain>
    </source>
</reference>
<protein>
    <submittedName>
        <fullName evidence="3">Uncharacterized protein</fullName>
    </submittedName>
</protein>
<feature type="compositionally biased region" description="Polar residues" evidence="1">
    <location>
        <begin position="9"/>
        <end position="26"/>
    </location>
</feature>
<dbReference type="EMBL" id="JADGJD010000217">
    <property type="protein sequence ID" value="KAJ3053325.1"/>
    <property type="molecule type" value="Genomic_DNA"/>
</dbReference>
<dbReference type="Proteomes" id="UP001212841">
    <property type="component" value="Unassembled WGS sequence"/>
</dbReference>
<sequence length="685" mass="73270">MRGKKVDKFSTSSSPLQPNESPSGSTEIAADPPDIALSIISTIAFNLIILAVCLATIILSLSSAITVPIGSWQETLAIWSIGIAVQAAFLSIIASIRTVCQIWFAHRFTTNGMSSGEMVAAWSALYSGSLRGLEDLVAGFSPIAIMLMIVLIAEIIALGSIGNLVIRREVIEVRETGNITGMGIPNSLATGVFDVGDAADLMTSSIGALIGRPYSESVMPSEEYSPSVKAECDATSGACSHISWTIPTPFNTSLLPSLYINSSTLEFTNATTPQIPTLLPNDVIETTTPMYIVNATCRPEPTLRLEYYLTTRTYWQISQTLSNGTKLKSDGAVMPSRYKSPEIGIFSLVNATATTSMDMYYLAGDELSFAVYARNFNGTFAGFTYVADPCLPSTTVGLAVCTISARKGYAATSILIKDTTPVVSSSILSVTNVTAEAIPVFNKVLTGFSATQVVNRMVGTLSCIFWSCPARGGIPWFNKRLGIIDHFPTEEQEWRDHLGRLAEVLSGVAGRVLTALSVPDVSEVHGYTILNDGLSHTLSITTPCTILLLLGSLTSSILIVFYALYPCLPGRRRSLHLGIRLTESVYSLLSSFEAPIIHARTGSNEPTMVKKALKGQVVLLNDTGSGHMGVDALSKTELRAMKEIRKSPSMGGSLVTLKKAKEKGLTSTAISTRSMAMEGEESGDL</sequence>
<name>A0AAD5SG24_9FUNG</name>
<comment type="caution">
    <text evidence="3">The sequence shown here is derived from an EMBL/GenBank/DDBJ whole genome shotgun (WGS) entry which is preliminary data.</text>
</comment>